<name>A0ABR1ES62_NECAM</name>
<dbReference type="Gene3D" id="3.30.160.60">
    <property type="entry name" value="Classic Zinc Finger"/>
    <property type="match status" value="1"/>
</dbReference>
<evidence type="ECO:0000256" key="1">
    <source>
        <dbReference type="PROSITE-ProRule" id="PRU00042"/>
    </source>
</evidence>
<feature type="compositionally biased region" description="Low complexity" evidence="2">
    <location>
        <begin position="78"/>
        <end position="89"/>
    </location>
</feature>
<dbReference type="PROSITE" id="PS50157">
    <property type="entry name" value="ZINC_FINGER_C2H2_2"/>
    <property type="match status" value="1"/>
</dbReference>
<dbReference type="SMART" id="SM00355">
    <property type="entry name" value="ZnF_C2H2"/>
    <property type="match status" value="2"/>
</dbReference>
<organism evidence="4 5">
    <name type="scientific">Necator americanus</name>
    <name type="common">Human hookworm</name>
    <dbReference type="NCBI Taxonomy" id="51031"/>
    <lineage>
        <taxon>Eukaryota</taxon>
        <taxon>Metazoa</taxon>
        <taxon>Ecdysozoa</taxon>
        <taxon>Nematoda</taxon>
        <taxon>Chromadorea</taxon>
        <taxon>Rhabditida</taxon>
        <taxon>Rhabditina</taxon>
        <taxon>Rhabditomorpha</taxon>
        <taxon>Strongyloidea</taxon>
        <taxon>Ancylostomatidae</taxon>
        <taxon>Bunostominae</taxon>
        <taxon>Necator</taxon>
    </lineage>
</organism>
<protein>
    <recommendedName>
        <fullName evidence="3">C2H2-type domain-containing protein</fullName>
    </recommendedName>
</protein>
<keyword evidence="5" id="KW-1185">Reference proteome</keyword>
<reference evidence="4 5" key="1">
    <citation type="submission" date="2023-08" db="EMBL/GenBank/DDBJ databases">
        <title>A Necator americanus chromosomal reference genome.</title>
        <authorList>
            <person name="Ilik V."/>
            <person name="Petrzelkova K.J."/>
            <person name="Pardy F."/>
            <person name="Fuh T."/>
            <person name="Niatou-Singa F.S."/>
            <person name="Gouil Q."/>
            <person name="Baker L."/>
            <person name="Ritchie M.E."/>
            <person name="Jex A.R."/>
            <person name="Gazzola D."/>
            <person name="Li H."/>
            <person name="Toshio Fujiwara R."/>
            <person name="Zhan B."/>
            <person name="Aroian R.V."/>
            <person name="Pafco B."/>
            <person name="Schwarz E.M."/>
        </authorList>
    </citation>
    <scope>NUCLEOTIDE SEQUENCE [LARGE SCALE GENOMIC DNA]</scope>
    <source>
        <strain evidence="4 5">Aroian</strain>
        <tissue evidence="4">Whole animal</tissue>
    </source>
</reference>
<evidence type="ECO:0000256" key="2">
    <source>
        <dbReference type="SAM" id="MobiDB-lite"/>
    </source>
</evidence>
<sequence length="171" mass="19056">MQTSTSAPCSICSKGPFLIQNLYKHLRNVHKCSEDQVEEVKSAVKRAVYAEEIKCDTCGRVFFSAYGMRKHKKNVHGNNAASTSAASEANIDDDSDLEEQTRSILGTDRRLLQTCFVCGRRNPEENDENEVFWVSCSNTAVCKAWSHILCCTGVGSQCSICKAGHWRLEEV</sequence>
<dbReference type="InterPro" id="IPR013087">
    <property type="entry name" value="Znf_C2H2_type"/>
</dbReference>
<gene>
    <name evidence="4" type="primary">Necator_chrX.g25576</name>
    <name evidence="4" type="ORF">RB195_025410</name>
</gene>
<keyword evidence="1" id="KW-0862">Zinc</keyword>
<accession>A0ABR1ES62</accession>
<evidence type="ECO:0000313" key="4">
    <source>
        <dbReference type="EMBL" id="KAK6765482.1"/>
    </source>
</evidence>
<evidence type="ECO:0000313" key="5">
    <source>
        <dbReference type="Proteomes" id="UP001303046"/>
    </source>
</evidence>
<keyword evidence="1" id="KW-0479">Metal-binding</keyword>
<feature type="domain" description="C2H2-type" evidence="3">
    <location>
        <begin position="53"/>
        <end position="81"/>
    </location>
</feature>
<dbReference type="EMBL" id="JAVFWL010000006">
    <property type="protein sequence ID" value="KAK6765482.1"/>
    <property type="molecule type" value="Genomic_DNA"/>
</dbReference>
<feature type="region of interest" description="Disordered" evidence="2">
    <location>
        <begin position="75"/>
        <end position="95"/>
    </location>
</feature>
<dbReference type="Proteomes" id="UP001303046">
    <property type="component" value="Unassembled WGS sequence"/>
</dbReference>
<proteinExistence type="predicted"/>
<keyword evidence="1" id="KW-0863">Zinc-finger</keyword>
<dbReference type="PROSITE" id="PS00028">
    <property type="entry name" value="ZINC_FINGER_C2H2_1"/>
    <property type="match status" value="1"/>
</dbReference>
<evidence type="ECO:0000259" key="3">
    <source>
        <dbReference type="PROSITE" id="PS50157"/>
    </source>
</evidence>
<comment type="caution">
    <text evidence="4">The sequence shown here is derived from an EMBL/GenBank/DDBJ whole genome shotgun (WGS) entry which is preliminary data.</text>
</comment>